<dbReference type="InterPro" id="IPR050859">
    <property type="entry name" value="Class-I_PLP-dep_aminotransf"/>
</dbReference>
<dbReference type="Gene3D" id="3.40.640.10">
    <property type="entry name" value="Type I PLP-dependent aspartate aminotransferase-like (Major domain)"/>
    <property type="match status" value="1"/>
</dbReference>
<dbReference type="GO" id="GO:1901605">
    <property type="term" value="P:alpha-amino acid metabolic process"/>
    <property type="evidence" value="ECO:0007669"/>
    <property type="project" value="TreeGrafter"/>
</dbReference>
<accession>A0A5A9GM83</accession>
<reference evidence="6 7" key="1">
    <citation type="submission" date="2019-08" db="EMBL/GenBank/DDBJ databases">
        <authorList>
            <person name="Grouzdev D."/>
            <person name="Tikhonova E."/>
            <person name="Kravchenko I."/>
        </authorList>
    </citation>
    <scope>NUCLEOTIDE SEQUENCE [LARGE SCALE GENOMIC DNA]</scope>
    <source>
        <strain evidence="6 7">59b</strain>
    </source>
</reference>
<keyword evidence="2 6" id="KW-0032">Aminotransferase</keyword>
<dbReference type="InterPro" id="IPR015424">
    <property type="entry name" value="PyrdxlP-dep_Trfase"/>
</dbReference>
<dbReference type="RefSeq" id="WP_149232649.1">
    <property type="nucleotide sequence ID" value="NZ_JALJXJ010000010.1"/>
</dbReference>
<dbReference type="InterPro" id="IPR004839">
    <property type="entry name" value="Aminotransferase_I/II_large"/>
</dbReference>
<evidence type="ECO:0000313" key="6">
    <source>
        <dbReference type="EMBL" id="KAA0594892.1"/>
    </source>
</evidence>
<dbReference type="EMBL" id="VTTN01000007">
    <property type="protein sequence ID" value="KAA0594892.1"/>
    <property type="molecule type" value="Genomic_DNA"/>
</dbReference>
<sequence>MSAASFDFTRLLAPGAAAPVPLPAGLPRYPFVGGHNDPGQVPAELIAEAAAAVIRREGADLAKYHLGRGPLGVPALRQCVVDKLAKRRGIITTIDEVLITSGSNQAIDFLCRTMVAPGDTVLAEEHCYEGALKRFQAAGARVLPMAMDADGIVVEVLAAQLEWLASGGVKPKFIYTIPTVQNPTGSILPTDRREILIALARLHDLAILEDDCYADLVWPDQSPGPALKALAPERVLHIGSFSKSFAPAVRLGYLIAPWPVMSRILPAKTDAGTGALDQLIVAEYLTRQPDELIERLRSALHAKMRVMIEAVEREFGTAVECRAPKGGIFLWLKLPDHVDVRALVGPAEQAGLVFNPGPAWAVEPEAARSFLRLCFALPTEDQIVEGVATLARICFQQTGVPAIAGNRRLDA</sequence>
<dbReference type="SUPFAM" id="SSF53383">
    <property type="entry name" value="PLP-dependent transferases"/>
    <property type="match status" value="1"/>
</dbReference>
<keyword evidence="3 6" id="KW-0808">Transferase</keyword>
<gene>
    <name evidence="6" type="ORF">FZ942_18990</name>
</gene>
<organism evidence="6 7">
    <name type="scientific">Azospirillum lipoferum</name>
    <dbReference type="NCBI Taxonomy" id="193"/>
    <lineage>
        <taxon>Bacteria</taxon>
        <taxon>Pseudomonadati</taxon>
        <taxon>Pseudomonadota</taxon>
        <taxon>Alphaproteobacteria</taxon>
        <taxon>Rhodospirillales</taxon>
        <taxon>Azospirillaceae</taxon>
        <taxon>Azospirillum</taxon>
    </lineage>
</organism>
<name>A0A5A9GM83_AZOLI</name>
<dbReference type="AlphaFoldDB" id="A0A5A9GM83"/>
<dbReference type="InterPro" id="IPR015421">
    <property type="entry name" value="PyrdxlP-dep_Trfase_major"/>
</dbReference>
<evidence type="ECO:0000313" key="7">
    <source>
        <dbReference type="Proteomes" id="UP000324927"/>
    </source>
</evidence>
<dbReference type="GO" id="GO:0030170">
    <property type="term" value="F:pyridoxal phosphate binding"/>
    <property type="evidence" value="ECO:0007669"/>
    <property type="project" value="InterPro"/>
</dbReference>
<dbReference type="PANTHER" id="PTHR42790">
    <property type="entry name" value="AMINOTRANSFERASE"/>
    <property type="match status" value="1"/>
</dbReference>
<comment type="cofactor">
    <cofactor evidence="1">
        <name>pyridoxal 5'-phosphate</name>
        <dbReference type="ChEBI" id="CHEBI:597326"/>
    </cofactor>
</comment>
<dbReference type="PANTHER" id="PTHR42790:SF19">
    <property type="entry name" value="KYNURENINE_ALPHA-AMINOADIPATE AMINOTRANSFERASE, MITOCHONDRIAL"/>
    <property type="match status" value="1"/>
</dbReference>
<evidence type="ECO:0000256" key="3">
    <source>
        <dbReference type="ARBA" id="ARBA00022679"/>
    </source>
</evidence>
<evidence type="ECO:0000256" key="4">
    <source>
        <dbReference type="ARBA" id="ARBA00022898"/>
    </source>
</evidence>
<dbReference type="Gene3D" id="3.90.1150.10">
    <property type="entry name" value="Aspartate Aminotransferase, domain 1"/>
    <property type="match status" value="1"/>
</dbReference>
<proteinExistence type="predicted"/>
<evidence type="ECO:0000256" key="2">
    <source>
        <dbReference type="ARBA" id="ARBA00022576"/>
    </source>
</evidence>
<dbReference type="CDD" id="cd00609">
    <property type="entry name" value="AAT_like"/>
    <property type="match status" value="1"/>
</dbReference>
<dbReference type="OrthoDB" id="9804020at2"/>
<protein>
    <submittedName>
        <fullName evidence="6">PLP-dependent aminotransferase family protein</fullName>
    </submittedName>
</protein>
<comment type="caution">
    <text evidence="6">The sequence shown here is derived from an EMBL/GenBank/DDBJ whole genome shotgun (WGS) entry which is preliminary data.</text>
</comment>
<keyword evidence="7" id="KW-1185">Reference proteome</keyword>
<dbReference type="Pfam" id="PF00155">
    <property type="entry name" value="Aminotran_1_2"/>
    <property type="match status" value="1"/>
</dbReference>
<dbReference type="Proteomes" id="UP000324927">
    <property type="component" value="Unassembled WGS sequence"/>
</dbReference>
<evidence type="ECO:0000259" key="5">
    <source>
        <dbReference type="Pfam" id="PF00155"/>
    </source>
</evidence>
<dbReference type="GO" id="GO:0008483">
    <property type="term" value="F:transaminase activity"/>
    <property type="evidence" value="ECO:0007669"/>
    <property type="project" value="UniProtKB-KW"/>
</dbReference>
<dbReference type="InterPro" id="IPR015422">
    <property type="entry name" value="PyrdxlP-dep_Trfase_small"/>
</dbReference>
<evidence type="ECO:0000256" key="1">
    <source>
        <dbReference type="ARBA" id="ARBA00001933"/>
    </source>
</evidence>
<feature type="domain" description="Aminotransferase class I/classII large" evidence="5">
    <location>
        <begin position="61"/>
        <end position="388"/>
    </location>
</feature>
<keyword evidence="4" id="KW-0663">Pyridoxal phosphate</keyword>